<keyword evidence="3" id="KW-0720">Serine protease</keyword>
<dbReference type="InterPro" id="IPR023827">
    <property type="entry name" value="Peptidase_S8_Asp-AS"/>
</dbReference>
<dbReference type="GO" id="GO:0004252">
    <property type="term" value="F:serine-type endopeptidase activity"/>
    <property type="evidence" value="ECO:0007669"/>
    <property type="project" value="InterPro"/>
</dbReference>
<dbReference type="GO" id="GO:0016485">
    <property type="term" value="P:protein processing"/>
    <property type="evidence" value="ECO:0007669"/>
    <property type="project" value="TreeGrafter"/>
</dbReference>
<dbReference type="PANTHER" id="PTHR42884:SF14">
    <property type="entry name" value="NEUROENDOCRINE CONVERTASE 1"/>
    <property type="match status" value="1"/>
</dbReference>
<dbReference type="Pfam" id="PF00082">
    <property type="entry name" value="Peptidase_S8"/>
    <property type="match status" value="1"/>
</dbReference>
<name>A0A3B1DR09_9ZZZZ</name>
<evidence type="ECO:0000256" key="2">
    <source>
        <dbReference type="ARBA" id="ARBA00022801"/>
    </source>
</evidence>
<evidence type="ECO:0000256" key="1">
    <source>
        <dbReference type="ARBA" id="ARBA00022670"/>
    </source>
</evidence>
<dbReference type="PROSITE" id="PS51892">
    <property type="entry name" value="SUBTILASE"/>
    <property type="match status" value="1"/>
</dbReference>
<dbReference type="InterPro" id="IPR000209">
    <property type="entry name" value="Peptidase_S8/S53_dom"/>
</dbReference>
<dbReference type="EC" id="3.4.21.-" evidence="5"/>
<dbReference type="SUPFAM" id="SSF52743">
    <property type="entry name" value="Subtilisin-like"/>
    <property type="match status" value="1"/>
</dbReference>
<evidence type="ECO:0000313" key="5">
    <source>
        <dbReference type="EMBL" id="VAY86297.1"/>
    </source>
</evidence>
<sequence>MFSSSINRNSQNNDIIFYQKNIHKVGVDGGILVKFSKNANKSNILKIFNLEKLQAFSDVLWLVKTNKIYQTLSISNALYKRQDVIYAHPDFIKKVKKRSITTPKDPLFKDAWYLKKNDLSFNNPAFNISEIFKITKGDGVSIGIIDDGLDVLHEDLDANIASYIDLNNPKAKPDLYLFSQERHGTMMSGIIVGIQNDKGSVGIAPKSKLYFAKHNNERRAFLKVSEFIRGFKVLNDTKVSVISNSWGTYDVDEALKDYIDYISNDSRNGQGRVVVFASGNDSYNLDKKSYNDESEISSVLGVTTVDRYDKKLAYFSNYGSRIDLATIGKDIVTTASHNKYSTVSGTSPSAAIVSSVAGLVYSVNPNLKASMVKNILKQSATFNVTKESKGYPVLNAYNAIKIAISMQNLYDVEMQMLYSPIKDIVGEFAYFDFADTPDYLDWILIKDNKYYRLMGKSQNSDNKLGFKQIDKINGLKTSFYLINRFGLSTFASEYWVLVNKTSSSVYLMNIEDKKISYKMLEIQAKKYTSDTVVFRRK</sequence>
<evidence type="ECO:0000259" key="4">
    <source>
        <dbReference type="Pfam" id="PF00082"/>
    </source>
</evidence>
<dbReference type="PRINTS" id="PR00723">
    <property type="entry name" value="SUBTILISIN"/>
</dbReference>
<dbReference type="InterPro" id="IPR036852">
    <property type="entry name" value="Peptidase_S8/S53_dom_sf"/>
</dbReference>
<dbReference type="PANTHER" id="PTHR42884">
    <property type="entry name" value="PROPROTEIN CONVERTASE SUBTILISIN/KEXIN-RELATED"/>
    <property type="match status" value="1"/>
</dbReference>
<gene>
    <name evidence="5" type="ORF">MNB_ARC-1_834</name>
</gene>
<accession>A0A3B1DR09</accession>
<dbReference type="PROSITE" id="PS00136">
    <property type="entry name" value="SUBTILASE_ASP"/>
    <property type="match status" value="1"/>
</dbReference>
<proteinExistence type="predicted"/>
<reference evidence="5" key="1">
    <citation type="submission" date="2018-10" db="EMBL/GenBank/DDBJ databases">
        <authorList>
            <person name="Aoki K."/>
        </authorList>
    </citation>
    <scope>NUCLEOTIDE SEQUENCE</scope>
</reference>
<protein>
    <submittedName>
        <fullName evidence="5">Cell wall-associated protease</fullName>
        <ecNumber evidence="5">3.4.21.-</ecNumber>
    </submittedName>
</protein>
<dbReference type="CDD" id="cd00306">
    <property type="entry name" value="Peptidases_S8_S53"/>
    <property type="match status" value="1"/>
</dbReference>
<dbReference type="GO" id="GO:0016020">
    <property type="term" value="C:membrane"/>
    <property type="evidence" value="ECO:0007669"/>
    <property type="project" value="TreeGrafter"/>
</dbReference>
<evidence type="ECO:0000256" key="3">
    <source>
        <dbReference type="ARBA" id="ARBA00022825"/>
    </source>
</evidence>
<organism evidence="5">
    <name type="scientific">hydrothermal vent metagenome</name>
    <dbReference type="NCBI Taxonomy" id="652676"/>
    <lineage>
        <taxon>unclassified sequences</taxon>
        <taxon>metagenomes</taxon>
        <taxon>ecological metagenomes</taxon>
    </lineage>
</organism>
<dbReference type="AlphaFoldDB" id="A0A3B1DR09"/>
<dbReference type="EMBL" id="UOYO01000003">
    <property type="protein sequence ID" value="VAY86297.1"/>
    <property type="molecule type" value="Genomic_DNA"/>
</dbReference>
<dbReference type="Gene3D" id="3.40.50.200">
    <property type="entry name" value="Peptidase S8/S53 domain"/>
    <property type="match status" value="1"/>
</dbReference>
<keyword evidence="2 5" id="KW-0378">Hydrolase</keyword>
<keyword evidence="1 5" id="KW-0645">Protease</keyword>
<dbReference type="InterPro" id="IPR015500">
    <property type="entry name" value="Peptidase_S8_subtilisin-rel"/>
</dbReference>
<feature type="domain" description="Peptidase S8/S53" evidence="4">
    <location>
        <begin position="137"/>
        <end position="381"/>
    </location>
</feature>